<sequence>MAPRKKCARCQVCNEKEPKYTCPESGCGVEYCSVPCYKQHKETSCRVANNPGKGTEPEQVPFSCDDGDKIRPEVALRPLTSLKWPYVPEESAYPDPLKRDDPKPLRTAQYEAIATSPAVRAALEGHPRMKEVLRTMDGLSGSAREEALQASLGIWGDGGVVALEEEVRDAMRGLAEAIDGAVRGSVLD</sequence>
<reference evidence="1" key="1">
    <citation type="submission" date="2021-03" db="EMBL/GenBank/DDBJ databases">
        <title>Evolutionary priming and transition to the ectomycorrhizal habit in an iconic lineage of mushroom-forming fungi: is preadaptation a requirement?</title>
        <authorList>
            <consortium name="DOE Joint Genome Institute"/>
            <person name="Looney B.P."/>
            <person name="Miyauchi S."/>
            <person name="Morin E."/>
            <person name="Drula E."/>
            <person name="Courty P.E."/>
            <person name="Chicoki N."/>
            <person name="Fauchery L."/>
            <person name="Kohler A."/>
            <person name="Kuo A."/>
            <person name="LaButti K."/>
            <person name="Pangilinan J."/>
            <person name="Lipzen A."/>
            <person name="Riley R."/>
            <person name="Andreopoulos W."/>
            <person name="He G."/>
            <person name="Johnson J."/>
            <person name="Barry K.W."/>
            <person name="Grigoriev I.V."/>
            <person name="Nagy L."/>
            <person name="Hibbett D."/>
            <person name="Henrissat B."/>
            <person name="Matheny P.B."/>
            <person name="Labbe J."/>
            <person name="Martin A.F."/>
        </authorList>
    </citation>
    <scope>NUCLEOTIDE SEQUENCE</scope>
    <source>
        <strain evidence="1">BPL698</strain>
    </source>
</reference>
<dbReference type="EMBL" id="JAGFNK010000601">
    <property type="protein sequence ID" value="KAI9447161.1"/>
    <property type="molecule type" value="Genomic_DNA"/>
</dbReference>
<evidence type="ECO:0000313" key="1">
    <source>
        <dbReference type="EMBL" id="KAI9447161.1"/>
    </source>
</evidence>
<organism evidence="1 2">
    <name type="scientific">Russula earlei</name>
    <dbReference type="NCBI Taxonomy" id="71964"/>
    <lineage>
        <taxon>Eukaryota</taxon>
        <taxon>Fungi</taxon>
        <taxon>Dikarya</taxon>
        <taxon>Basidiomycota</taxon>
        <taxon>Agaricomycotina</taxon>
        <taxon>Agaricomycetes</taxon>
        <taxon>Russulales</taxon>
        <taxon>Russulaceae</taxon>
        <taxon>Russula</taxon>
    </lineage>
</organism>
<accession>A0ACC0TVP0</accession>
<proteinExistence type="predicted"/>
<protein>
    <submittedName>
        <fullName evidence="1">Uncharacterized protein</fullName>
    </submittedName>
</protein>
<dbReference type="Proteomes" id="UP001207468">
    <property type="component" value="Unassembled WGS sequence"/>
</dbReference>
<name>A0ACC0TVP0_9AGAM</name>
<gene>
    <name evidence="1" type="ORF">F5148DRAFT_1252331</name>
</gene>
<keyword evidence="2" id="KW-1185">Reference proteome</keyword>
<evidence type="ECO:0000313" key="2">
    <source>
        <dbReference type="Proteomes" id="UP001207468"/>
    </source>
</evidence>
<comment type="caution">
    <text evidence="1">The sequence shown here is derived from an EMBL/GenBank/DDBJ whole genome shotgun (WGS) entry which is preliminary data.</text>
</comment>